<gene>
    <name evidence="1" type="ORF">L0M14_10080</name>
</gene>
<keyword evidence="2" id="KW-1185">Reference proteome</keyword>
<accession>A0ABY3SR17</accession>
<dbReference type="InterPro" id="IPR032466">
    <property type="entry name" value="Metal_Hydrolase"/>
</dbReference>
<reference evidence="1 2" key="1">
    <citation type="journal article" date="2024" name="Int. J. Syst. Evol. Microbiol.">
        <title>Paenibacillus hexagrammi sp. nov., a novel bacterium isolated from the gut content of Hexagrammos agrammus.</title>
        <authorList>
            <person name="Jung H.K."/>
            <person name="Kim D.G."/>
            <person name="Zin H."/>
            <person name="Park J."/>
            <person name="Jung H."/>
            <person name="Kim Y.O."/>
            <person name="Kong H.J."/>
            <person name="Kim J.W."/>
            <person name="Kim Y.S."/>
        </authorList>
    </citation>
    <scope>NUCLEOTIDE SEQUENCE [LARGE SCALE GENOMIC DNA]</scope>
    <source>
        <strain evidence="1 2">YPD9-1</strain>
    </source>
</reference>
<dbReference type="PANTHER" id="PTHR10443">
    <property type="entry name" value="MICROSOMAL DIPEPTIDASE"/>
    <property type="match status" value="1"/>
</dbReference>
<dbReference type="Proteomes" id="UP001649230">
    <property type="component" value="Chromosome"/>
</dbReference>
<dbReference type="SUPFAM" id="SSF51556">
    <property type="entry name" value="Metallo-dependent hydrolases"/>
    <property type="match status" value="1"/>
</dbReference>
<dbReference type="Pfam" id="PF01244">
    <property type="entry name" value="Peptidase_M19"/>
    <property type="match status" value="1"/>
</dbReference>
<dbReference type="PROSITE" id="PS51365">
    <property type="entry name" value="RENAL_DIPEPTIDASE_2"/>
    <property type="match status" value="1"/>
</dbReference>
<evidence type="ECO:0000313" key="1">
    <source>
        <dbReference type="EMBL" id="UJF35412.1"/>
    </source>
</evidence>
<dbReference type="InterPro" id="IPR008257">
    <property type="entry name" value="Pept_M19"/>
</dbReference>
<name>A0ABY3SR17_9BACL</name>
<sequence length="314" mass="35657">MKIIDGHCDAITKLFASPELDFFQEEKELDVSYPRLQRAGVKIQAFAMYMSESIKNPTFDHLLQMVDIFYRKIAVAPHIRLIRNRNDVLQVEASNEIGALLTLEGLDALHGNLTHLRVLQYLGVRSIGLTWNYANWAADGVMEPRKGGFTLKGKMLLKELEKMDIITDVSHLSVKGFWELAENYSKPCIASHSNVFKHCAHPRNLSDDQILELIRRNGLIGLTFVPFFVDDRSPVTINQLLKHLDHVCALGGEQHVGFGSDFDGIEQWITGLEHAGLYDNIINALSKTYTESQVERFLYGNWRNFLLSNLPEGM</sequence>
<dbReference type="Gene3D" id="3.20.20.140">
    <property type="entry name" value="Metal-dependent hydrolases"/>
    <property type="match status" value="1"/>
</dbReference>
<dbReference type="PANTHER" id="PTHR10443:SF12">
    <property type="entry name" value="DIPEPTIDASE"/>
    <property type="match status" value="1"/>
</dbReference>
<protein>
    <submittedName>
        <fullName evidence="1">Dipeptidase</fullName>
    </submittedName>
</protein>
<dbReference type="CDD" id="cd01301">
    <property type="entry name" value="rDP_like"/>
    <property type="match status" value="1"/>
</dbReference>
<proteinExistence type="predicted"/>
<evidence type="ECO:0000313" key="2">
    <source>
        <dbReference type="Proteomes" id="UP001649230"/>
    </source>
</evidence>
<dbReference type="EMBL" id="CP090978">
    <property type="protein sequence ID" value="UJF35412.1"/>
    <property type="molecule type" value="Genomic_DNA"/>
</dbReference>
<organism evidence="1 2">
    <name type="scientific">Paenibacillus hexagrammi</name>
    <dbReference type="NCBI Taxonomy" id="2908839"/>
    <lineage>
        <taxon>Bacteria</taxon>
        <taxon>Bacillati</taxon>
        <taxon>Bacillota</taxon>
        <taxon>Bacilli</taxon>
        <taxon>Bacillales</taxon>
        <taxon>Paenibacillaceae</taxon>
        <taxon>Paenibacillus</taxon>
    </lineage>
</organism>
<dbReference type="RefSeq" id="WP_235121978.1">
    <property type="nucleotide sequence ID" value="NZ_CP090978.1"/>
</dbReference>